<keyword evidence="1" id="KW-0812">Transmembrane</keyword>
<feature type="transmembrane region" description="Helical" evidence="1">
    <location>
        <begin position="26"/>
        <end position="55"/>
    </location>
</feature>
<reference evidence="2" key="1">
    <citation type="submission" date="2021-01" db="EMBL/GenBank/DDBJ databases">
        <authorList>
            <consortium name="Genoscope - CEA"/>
            <person name="William W."/>
        </authorList>
    </citation>
    <scope>NUCLEOTIDE SEQUENCE</scope>
</reference>
<gene>
    <name evidence="2" type="ORF">PPENT_87.1.T0280091</name>
</gene>
<sequence length="63" mass="7294">MICLGKYHNSLMDILKLVEQQYQYKLIILTVFSMLIGYIFIIVMLSLIIVIYAILPIKIGMAE</sequence>
<name>A0A8S1TWU0_9CILI</name>
<dbReference type="AlphaFoldDB" id="A0A8S1TWU0"/>
<keyword evidence="1" id="KW-1133">Transmembrane helix</keyword>
<proteinExistence type="predicted"/>
<evidence type="ECO:0000313" key="3">
    <source>
        <dbReference type="Proteomes" id="UP000689195"/>
    </source>
</evidence>
<comment type="caution">
    <text evidence="2">The sequence shown here is derived from an EMBL/GenBank/DDBJ whole genome shotgun (WGS) entry which is preliminary data.</text>
</comment>
<dbReference type="Proteomes" id="UP000689195">
    <property type="component" value="Unassembled WGS sequence"/>
</dbReference>
<accession>A0A8S1TWU0</accession>
<keyword evidence="3" id="KW-1185">Reference proteome</keyword>
<protein>
    <submittedName>
        <fullName evidence="2">Uncharacterized protein</fullName>
    </submittedName>
</protein>
<evidence type="ECO:0000313" key="2">
    <source>
        <dbReference type="EMBL" id="CAD8156022.1"/>
    </source>
</evidence>
<keyword evidence="1" id="KW-0472">Membrane</keyword>
<evidence type="ECO:0000256" key="1">
    <source>
        <dbReference type="SAM" id="Phobius"/>
    </source>
</evidence>
<organism evidence="2 3">
    <name type="scientific">Paramecium pentaurelia</name>
    <dbReference type="NCBI Taxonomy" id="43138"/>
    <lineage>
        <taxon>Eukaryota</taxon>
        <taxon>Sar</taxon>
        <taxon>Alveolata</taxon>
        <taxon>Ciliophora</taxon>
        <taxon>Intramacronucleata</taxon>
        <taxon>Oligohymenophorea</taxon>
        <taxon>Peniculida</taxon>
        <taxon>Parameciidae</taxon>
        <taxon>Paramecium</taxon>
    </lineage>
</organism>
<dbReference type="EMBL" id="CAJJDO010000028">
    <property type="protein sequence ID" value="CAD8156022.1"/>
    <property type="molecule type" value="Genomic_DNA"/>
</dbReference>